<gene>
    <name evidence="2" type="ORF">BS297_19770</name>
    <name evidence="4" type="ORF">G9444_2710</name>
    <name evidence="3" type="ORF">I3517_05380</name>
    <name evidence="5" type="ORF">QIE55_12645</name>
</gene>
<keyword evidence="2" id="KW-0808">Transferase</keyword>
<dbReference type="InterPro" id="IPR000182">
    <property type="entry name" value="GNAT_dom"/>
</dbReference>
<reference evidence="3 8" key="3">
    <citation type="submission" date="2020-12" db="EMBL/GenBank/DDBJ databases">
        <title>Draft genome sequence of furan degrading bacterial strain FUR100.</title>
        <authorList>
            <person name="Woiski C."/>
        </authorList>
    </citation>
    <scope>NUCLEOTIDE SEQUENCE [LARGE SCALE GENOMIC DNA]</scope>
    <source>
        <strain evidence="3 8">FUR100</strain>
    </source>
</reference>
<reference evidence="5" key="4">
    <citation type="submission" date="2023-08" db="EMBL/GenBank/DDBJ databases">
        <title>Isolation and Characterization of Rhodococcus erythropolis MGMM8.</title>
        <authorList>
            <person name="Diabankana R.G.C."/>
            <person name="Afordoanyi D.M."/>
            <person name="Validov S.Z."/>
        </authorList>
    </citation>
    <scope>NUCLEOTIDE SEQUENCE</scope>
    <source>
        <strain evidence="5">MGMM8</strain>
    </source>
</reference>
<dbReference type="Pfam" id="PF08445">
    <property type="entry name" value="FR47"/>
    <property type="match status" value="1"/>
</dbReference>
<reference evidence="4 7" key="2">
    <citation type="submission" date="2020-03" db="EMBL/GenBank/DDBJ databases">
        <title>Screen low temperature-resistant strains for efficient degradation of petroleum hydrocarbons under the low temperature.</title>
        <authorList>
            <person name="Wang Y."/>
            <person name="Chen J."/>
        </authorList>
    </citation>
    <scope>NUCLEOTIDE SEQUENCE [LARGE SCALE GENOMIC DNA]</scope>
    <source>
        <strain evidence="4 7">KB1</strain>
    </source>
</reference>
<evidence type="ECO:0000313" key="7">
    <source>
        <dbReference type="Proteomes" id="UP000502345"/>
    </source>
</evidence>
<dbReference type="SUPFAM" id="SSF55729">
    <property type="entry name" value="Acyl-CoA N-acyltransferases (Nat)"/>
    <property type="match status" value="1"/>
</dbReference>
<dbReference type="EC" id="2.3.1.-" evidence="5"/>
<dbReference type="InterPro" id="IPR016181">
    <property type="entry name" value="Acyl_CoA_acyltransferase"/>
</dbReference>
<dbReference type="EMBL" id="CP124545">
    <property type="protein sequence ID" value="WGV52007.2"/>
    <property type="molecule type" value="Genomic_DNA"/>
</dbReference>
<dbReference type="InterPro" id="IPR016794">
    <property type="entry name" value="UCP21603_acetyltransf"/>
</dbReference>
<proteinExistence type="predicted"/>
<dbReference type="Proteomes" id="UP000627573">
    <property type="component" value="Unassembled WGS sequence"/>
</dbReference>
<evidence type="ECO:0000313" key="3">
    <source>
        <dbReference type="EMBL" id="MBH5142042.1"/>
    </source>
</evidence>
<dbReference type="AlphaFoldDB" id="A0A0C3A8M6"/>
<evidence type="ECO:0000313" key="6">
    <source>
        <dbReference type="Proteomes" id="UP000325576"/>
    </source>
</evidence>
<dbReference type="OMA" id="CVAMFTE"/>
<dbReference type="KEGG" id="reb:XU06_11900"/>
<dbReference type="EMBL" id="CP050124">
    <property type="protein sequence ID" value="QIP39954.1"/>
    <property type="molecule type" value="Genomic_DNA"/>
</dbReference>
<dbReference type="Pfam" id="PF13312">
    <property type="entry name" value="DUF4081"/>
    <property type="match status" value="1"/>
</dbReference>
<evidence type="ECO:0000313" key="5">
    <source>
        <dbReference type="EMBL" id="WGV52007.2"/>
    </source>
</evidence>
<dbReference type="EMBL" id="JAECSB010000026">
    <property type="protein sequence ID" value="MBH5142042.1"/>
    <property type="molecule type" value="Genomic_DNA"/>
</dbReference>
<organism evidence="2 6">
    <name type="scientific">Rhodococcus erythropolis</name>
    <name type="common">Arthrobacter picolinophilus</name>
    <dbReference type="NCBI Taxonomy" id="1833"/>
    <lineage>
        <taxon>Bacteria</taxon>
        <taxon>Bacillati</taxon>
        <taxon>Actinomycetota</taxon>
        <taxon>Actinomycetes</taxon>
        <taxon>Mycobacteriales</taxon>
        <taxon>Nocardiaceae</taxon>
        <taxon>Rhodococcus</taxon>
        <taxon>Rhodococcus erythropolis group</taxon>
    </lineage>
</organism>
<protein>
    <submittedName>
        <fullName evidence="2">GNAT family N-acetyltransferase</fullName>
        <ecNumber evidence="5">2.3.1.-</ecNumber>
    </submittedName>
    <submittedName>
        <fullName evidence="4">N-acetyltransferase GCN5</fullName>
    </submittedName>
</protein>
<evidence type="ECO:0000313" key="4">
    <source>
        <dbReference type="EMBL" id="QIP39954.1"/>
    </source>
</evidence>
<dbReference type="GO" id="GO:0016747">
    <property type="term" value="F:acyltransferase activity, transferring groups other than amino-acyl groups"/>
    <property type="evidence" value="ECO:0007669"/>
    <property type="project" value="InterPro"/>
</dbReference>
<evidence type="ECO:0000313" key="8">
    <source>
        <dbReference type="Proteomes" id="UP000627573"/>
    </source>
</evidence>
<dbReference type="InterPro" id="IPR025289">
    <property type="entry name" value="DUF4081"/>
</dbReference>
<dbReference type="Proteomes" id="UP000325576">
    <property type="component" value="Unassembled WGS sequence"/>
</dbReference>
<dbReference type="InterPro" id="IPR013653">
    <property type="entry name" value="GCN5-like_dom"/>
</dbReference>
<evidence type="ECO:0000259" key="1">
    <source>
        <dbReference type="PROSITE" id="PS51186"/>
    </source>
</evidence>
<keyword evidence="8" id="KW-1185">Reference proteome</keyword>
<feature type="domain" description="N-acetyltransferase" evidence="1">
    <location>
        <begin position="137"/>
        <end position="278"/>
    </location>
</feature>
<dbReference type="GeneID" id="64140405"/>
<dbReference type="PIRSF" id="PIRSF021603">
    <property type="entry name" value="UCP21603_acetyltransf"/>
    <property type="match status" value="1"/>
</dbReference>
<dbReference type="Proteomes" id="UP001230933">
    <property type="component" value="Chromosome"/>
</dbReference>
<dbReference type="Proteomes" id="UP000502345">
    <property type="component" value="Chromosome"/>
</dbReference>
<sequence length="278" mass="30125">MLKLLGAKQVGSRDLEDVRRVLDADPVAACMIAARVEECGVDPRMIHGELWSRGGPLSSLCFAGANLVPLRGDPDDIRAFADRACRIPRMCSSVVGRAELALPLWEMLELDWGTAREVRPEQPLLAVSEPLACPSDPLVRQVRSDELEIYLPAAIAMFIEEVGVDPRANDGGRGYRHRVASLIAAGRAWAHIEDGQVVFKAEVGSMSARCGQIQGVWVNPEFRGQGFGVTGTAAVAESIMATGRIASLYVNSFNTIARSTYSRVGFRQVATFSTVLLD</sequence>
<evidence type="ECO:0000313" key="2">
    <source>
        <dbReference type="EMBL" id="KAB2583606.1"/>
    </source>
</evidence>
<reference evidence="2 6" key="1">
    <citation type="journal article" date="2017" name="Poromechanics V (2013)">
        <title>Genomic Characterization of the Arsenic-Tolerant Actinobacterium, &lt;i&gt;Rhodococcus erythropolis&lt;/i&gt; S43.</title>
        <authorList>
            <person name="Retamal-Morales G."/>
            <person name="Mehnert M."/>
            <person name="Schwabe R."/>
            <person name="Tischler D."/>
            <person name="Schloemann M."/>
            <person name="Levican G.J."/>
        </authorList>
    </citation>
    <scope>NUCLEOTIDE SEQUENCE [LARGE SCALE GENOMIC DNA]</scope>
    <source>
        <strain evidence="2 6">S43</strain>
    </source>
</reference>
<dbReference type="Gene3D" id="3.40.630.30">
    <property type="match status" value="1"/>
</dbReference>
<keyword evidence="5" id="KW-0012">Acyltransferase</keyword>
<accession>A0A0C3A8M6</accession>
<dbReference type="PROSITE" id="PS51186">
    <property type="entry name" value="GNAT"/>
    <property type="match status" value="1"/>
</dbReference>
<dbReference type="RefSeq" id="WP_003942692.1">
    <property type="nucleotide sequence ID" value="NZ_AP018733.1"/>
</dbReference>
<name>A0A0C3A8M6_RHOER</name>
<dbReference type="EMBL" id="MRBO01000530">
    <property type="protein sequence ID" value="KAB2583606.1"/>
    <property type="molecule type" value="Genomic_DNA"/>
</dbReference>